<comment type="caution">
    <text evidence="1">The sequence shown here is derived from an EMBL/GenBank/DDBJ whole genome shotgun (WGS) entry which is preliminary data.</text>
</comment>
<proteinExistence type="predicted"/>
<accession>X1H1L3</accession>
<gene>
    <name evidence="1" type="ORF">S03H2_53988</name>
</gene>
<dbReference type="EMBL" id="BARU01034390">
    <property type="protein sequence ID" value="GAH63327.1"/>
    <property type="molecule type" value="Genomic_DNA"/>
</dbReference>
<sequence length="183" mass="20812">MSDMDILNQMIEESARVPLSAHYSRMKVELVEPQHDQSSTNIYGVPDNAIVIEVDTFASPDAVFCGSHGECKRADYVIVSDADGKKVIICIEMKATTGSRKEITQQLKGAQCFIIYCREIGKTFWNEEGFLKDYRYCFVSIGHTSIPKRKTRITRQSGRHDRPDKMLKVDWPRHLQLNQLAGA</sequence>
<protein>
    <submittedName>
        <fullName evidence="1">Uncharacterized protein</fullName>
    </submittedName>
</protein>
<name>X1H1L3_9ZZZZ</name>
<dbReference type="AlphaFoldDB" id="X1H1L3"/>
<evidence type="ECO:0000313" key="1">
    <source>
        <dbReference type="EMBL" id="GAH63327.1"/>
    </source>
</evidence>
<organism evidence="1">
    <name type="scientific">marine sediment metagenome</name>
    <dbReference type="NCBI Taxonomy" id="412755"/>
    <lineage>
        <taxon>unclassified sequences</taxon>
        <taxon>metagenomes</taxon>
        <taxon>ecological metagenomes</taxon>
    </lineage>
</organism>
<reference evidence="1" key="1">
    <citation type="journal article" date="2014" name="Front. Microbiol.">
        <title>High frequency of phylogenetically diverse reductive dehalogenase-homologous genes in deep subseafloor sedimentary metagenomes.</title>
        <authorList>
            <person name="Kawai M."/>
            <person name="Futagami T."/>
            <person name="Toyoda A."/>
            <person name="Takaki Y."/>
            <person name="Nishi S."/>
            <person name="Hori S."/>
            <person name="Arai W."/>
            <person name="Tsubouchi T."/>
            <person name="Morono Y."/>
            <person name="Uchiyama I."/>
            <person name="Ito T."/>
            <person name="Fujiyama A."/>
            <person name="Inagaki F."/>
            <person name="Takami H."/>
        </authorList>
    </citation>
    <scope>NUCLEOTIDE SEQUENCE</scope>
    <source>
        <strain evidence="1">Expedition CK06-06</strain>
    </source>
</reference>